<organism evidence="3 4">
    <name type="scientific">Symbiodinium microadriaticum</name>
    <name type="common">Dinoflagellate</name>
    <name type="synonym">Zooxanthella microadriatica</name>
    <dbReference type="NCBI Taxonomy" id="2951"/>
    <lineage>
        <taxon>Eukaryota</taxon>
        <taxon>Sar</taxon>
        <taxon>Alveolata</taxon>
        <taxon>Dinophyceae</taxon>
        <taxon>Suessiales</taxon>
        <taxon>Symbiodiniaceae</taxon>
        <taxon>Symbiodinium</taxon>
    </lineage>
</organism>
<dbReference type="InterPro" id="IPR013083">
    <property type="entry name" value="Znf_RING/FYVE/PHD"/>
</dbReference>
<feature type="domain" description="RING-type" evidence="2">
    <location>
        <begin position="139"/>
        <end position="163"/>
    </location>
</feature>
<keyword evidence="1" id="KW-0472">Membrane</keyword>
<comment type="caution">
    <text evidence="3">The sequence shown here is derived from an EMBL/GenBank/DDBJ whole genome shotgun (WGS) entry which is preliminary data.</text>
</comment>
<dbReference type="OrthoDB" id="1302410at2759"/>
<dbReference type="EMBL" id="LSRX01000321">
    <property type="protein sequence ID" value="OLQ00650.1"/>
    <property type="molecule type" value="Genomic_DNA"/>
</dbReference>
<proteinExistence type="predicted"/>
<feature type="transmembrane region" description="Helical" evidence="1">
    <location>
        <begin position="42"/>
        <end position="62"/>
    </location>
</feature>
<protein>
    <recommendedName>
        <fullName evidence="2">RING-type domain-containing protein</fullName>
    </recommendedName>
</protein>
<accession>A0A1Q9DZP8</accession>
<evidence type="ECO:0000313" key="3">
    <source>
        <dbReference type="EMBL" id="OLQ00650.1"/>
    </source>
</evidence>
<dbReference type="SUPFAM" id="SSF57850">
    <property type="entry name" value="RING/U-box"/>
    <property type="match status" value="1"/>
</dbReference>
<dbReference type="AlphaFoldDB" id="A0A1Q9DZP8"/>
<dbReference type="InterPro" id="IPR001841">
    <property type="entry name" value="Znf_RING"/>
</dbReference>
<keyword evidence="1" id="KW-1133">Transmembrane helix</keyword>
<keyword evidence="1" id="KW-0812">Transmembrane</keyword>
<gene>
    <name evidence="3" type="ORF">AK812_SmicGene16673</name>
</gene>
<evidence type="ECO:0000259" key="2">
    <source>
        <dbReference type="Pfam" id="PF17123"/>
    </source>
</evidence>
<evidence type="ECO:0000313" key="4">
    <source>
        <dbReference type="Proteomes" id="UP000186817"/>
    </source>
</evidence>
<reference evidence="3 4" key="1">
    <citation type="submission" date="2016-02" db="EMBL/GenBank/DDBJ databases">
        <title>Genome analysis of coral dinoflagellate symbionts highlights evolutionary adaptations to a symbiotic lifestyle.</title>
        <authorList>
            <person name="Aranda M."/>
            <person name="Li Y."/>
            <person name="Liew Y.J."/>
            <person name="Baumgarten S."/>
            <person name="Simakov O."/>
            <person name="Wilson M."/>
            <person name="Piel J."/>
            <person name="Ashoor H."/>
            <person name="Bougouffa S."/>
            <person name="Bajic V.B."/>
            <person name="Ryu T."/>
            <person name="Ravasi T."/>
            <person name="Bayer T."/>
            <person name="Micklem G."/>
            <person name="Kim H."/>
            <person name="Bhak J."/>
            <person name="Lajeunesse T.C."/>
            <person name="Voolstra C.R."/>
        </authorList>
    </citation>
    <scope>NUCLEOTIDE SEQUENCE [LARGE SCALE GENOMIC DNA]</scope>
    <source>
        <strain evidence="3 4">CCMP2467</strain>
    </source>
</reference>
<evidence type="ECO:0000256" key="1">
    <source>
        <dbReference type="SAM" id="Phobius"/>
    </source>
</evidence>
<name>A0A1Q9DZP8_SYMMI</name>
<dbReference type="Gene3D" id="3.30.40.10">
    <property type="entry name" value="Zinc/RING finger domain, C3HC4 (zinc finger)"/>
    <property type="match status" value="1"/>
</dbReference>
<feature type="transmembrane region" description="Helical" evidence="1">
    <location>
        <begin position="16"/>
        <end position="36"/>
    </location>
</feature>
<dbReference type="Pfam" id="PF17123">
    <property type="entry name" value="zf-RING_11"/>
    <property type="match status" value="1"/>
</dbReference>
<sequence length="181" mass="20005">MEWHSLPLVERMGKGTALRAAGFGVAVVALLMVLLIDFKSSWAVMAVLTVTVLILAGLGYVFRRSQGIFFFEPSPANSTEPPFFQCRRMWASYRFEDLEVSSIPQFRRVSITGGPSTELSWSACASMVPTPSIKKDRSCLCCLEDFQPSSRVAVLPCGHIFHEAMLLAPPKCAAALRCVWQ</sequence>
<keyword evidence="4" id="KW-1185">Reference proteome</keyword>
<dbReference type="Proteomes" id="UP000186817">
    <property type="component" value="Unassembled WGS sequence"/>
</dbReference>